<comment type="caution">
    <text evidence="2">The sequence shown here is derived from an EMBL/GenBank/DDBJ whole genome shotgun (WGS) entry which is preliminary data.</text>
</comment>
<accession>A0ABQ4EYE5</accession>
<dbReference type="EMBL" id="BONX01000046">
    <property type="protein sequence ID" value="GIG99674.1"/>
    <property type="molecule type" value="Genomic_DNA"/>
</dbReference>
<evidence type="ECO:0000313" key="3">
    <source>
        <dbReference type="Proteomes" id="UP000621500"/>
    </source>
</evidence>
<name>A0ABQ4EYE5_9ACTN</name>
<feature type="transmembrane region" description="Helical" evidence="1">
    <location>
        <begin position="140"/>
        <end position="167"/>
    </location>
</feature>
<keyword evidence="3" id="KW-1185">Reference proteome</keyword>
<keyword evidence="1" id="KW-1133">Transmembrane helix</keyword>
<feature type="transmembrane region" description="Helical" evidence="1">
    <location>
        <begin position="174"/>
        <end position="195"/>
    </location>
</feature>
<feature type="transmembrane region" description="Helical" evidence="1">
    <location>
        <begin position="60"/>
        <end position="81"/>
    </location>
</feature>
<gene>
    <name evidence="2" type="ORF">Pma05_62470</name>
</gene>
<feature type="transmembrane region" description="Helical" evidence="1">
    <location>
        <begin position="20"/>
        <end position="40"/>
    </location>
</feature>
<dbReference type="RefSeq" id="WP_203861034.1">
    <property type="nucleotide sequence ID" value="NZ_BAAAZQ010000001.1"/>
</dbReference>
<reference evidence="2 3" key="1">
    <citation type="submission" date="2021-01" db="EMBL/GenBank/DDBJ databases">
        <title>Whole genome shotgun sequence of Plantactinospora mayteni NBRC 109088.</title>
        <authorList>
            <person name="Komaki H."/>
            <person name="Tamura T."/>
        </authorList>
    </citation>
    <scope>NUCLEOTIDE SEQUENCE [LARGE SCALE GENOMIC DNA]</scope>
    <source>
        <strain evidence="2 3">NBRC 109088</strain>
    </source>
</reference>
<sequence>MNRLLRAELRKVLGTPLTWWLLLGTAAIGVLGTIAPLIAMDGRPVDLLTDTQLRTALHGAAGGSVLVIVVGIVGMAGEWRYGQAAQAFLTSPRRWRVVLAKGVLQLGVGLGYGLVAALGSAVAAWIWYDRKGLTLPVERPAVWLTLLGCVAVAGLFGLLGVAVGAAVRRQVPALVGTLAWLVLVEPALFAAVPAVSRWLPGVASLALRGQPADDLLPPVTAAAVLLGTITVALAVGLRMVERDDVTS</sequence>
<feature type="transmembrane region" description="Helical" evidence="1">
    <location>
        <begin position="215"/>
        <end position="237"/>
    </location>
</feature>
<dbReference type="Proteomes" id="UP000621500">
    <property type="component" value="Unassembled WGS sequence"/>
</dbReference>
<evidence type="ECO:0008006" key="4">
    <source>
        <dbReference type="Google" id="ProtNLM"/>
    </source>
</evidence>
<evidence type="ECO:0000256" key="1">
    <source>
        <dbReference type="SAM" id="Phobius"/>
    </source>
</evidence>
<keyword evidence="1" id="KW-0812">Transmembrane</keyword>
<organism evidence="2 3">
    <name type="scientific">Plantactinospora mayteni</name>
    <dbReference type="NCBI Taxonomy" id="566021"/>
    <lineage>
        <taxon>Bacteria</taxon>
        <taxon>Bacillati</taxon>
        <taxon>Actinomycetota</taxon>
        <taxon>Actinomycetes</taxon>
        <taxon>Micromonosporales</taxon>
        <taxon>Micromonosporaceae</taxon>
        <taxon>Plantactinospora</taxon>
    </lineage>
</organism>
<proteinExistence type="predicted"/>
<keyword evidence="1" id="KW-0472">Membrane</keyword>
<feature type="transmembrane region" description="Helical" evidence="1">
    <location>
        <begin position="102"/>
        <end position="128"/>
    </location>
</feature>
<protein>
    <recommendedName>
        <fullName evidence="4">ABC transporter permease</fullName>
    </recommendedName>
</protein>
<evidence type="ECO:0000313" key="2">
    <source>
        <dbReference type="EMBL" id="GIG99674.1"/>
    </source>
</evidence>